<keyword evidence="1" id="KW-0677">Repeat</keyword>
<dbReference type="PATRIC" id="fig|319652.3.peg.369"/>
<organism evidence="5 6">
    <name type="scientific">Pediococcus cellicola</name>
    <dbReference type="NCBI Taxonomy" id="319652"/>
    <lineage>
        <taxon>Bacteria</taxon>
        <taxon>Bacillati</taxon>
        <taxon>Bacillota</taxon>
        <taxon>Bacilli</taxon>
        <taxon>Lactobacillales</taxon>
        <taxon>Lactobacillaceae</taxon>
        <taxon>Pediococcus</taxon>
    </lineage>
</organism>
<evidence type="ECO:0000313" key="5">
    <source>
        <dbReference type="EMBL" id="KRN65311.1"/>
    </source>
</evidence>
<reference evidence="5 6" key="1">
    <citation type="journal article" date="2015" name="Genome Announc.">
        <title>Expanding the biotechnology potential of lactobacilli through comparative genomics of 213 strains and associated genera.</title>
        <authorList>
            <person name="Sun Z."/>
            <person name="Harris H.M."/>
            <person name="McCann A."/>
            <person name="Guo C."/>
            <person name="Argimon S."/>
            <person name="Zhang W."/>
            <person name="Yang X."/>
            <person name="Jeffery I.B."/>
            <person name="Cooney J.C."/>
            <person name="Kagawa T.F."/>
            <person name="Liu W."/>
            <person name="Song Y."/>
            <person name="Salvetti E."/>
            <person name="Wrobel A."/>
            <person name="Rasinkangas P."/>
            <person name="Parkhill J."/>
            <person name="Rea M.C."/>
            <person name="O'Sullivan O."/>
            <person name="Ritari J."/>
            <person name="Douillard F.P."/>
            <person name="Paul Ross R."/>
            <person name="Yang R."/>
            <person name="Briner A.E."/>
            <person name="Felis G.E."/>
            <person name="de Vos W.M."/>
            <person name="Barrangou R."/>
            <person name="Klaenhammer T.R."/>
            <person name="Caufield P.W."/>
            <person name="Cui Y."/>
            <person name="Zhang H."/>
            <person name="O'Toole P.W."/>
        </authorList>
    </citation>
    <scope>NUCLEOTIDE SEQUENCE [LARGE SCALE GENOMIC DNA]</scope>
    <source>
        <strain evidence="5 6">DSM 17757</strain>
    </source>
</reference>
<dbReference type="SMART" id="SM00028">
    <property type="entry name" value="TPR"/>
    <property type="match status" value="5"/>
</dbReference>
<protein>
    <submittedName>
        <fullName evidence="5">Tetratricopeptide repeat protein</fullName>
    </submittedName>
</protein>
<dbReference type="SUPFAM" id="SSF48452">
    <property type="entry name" value="TPR-like"/>
    <property type="match status" value="1"/>
</dbReference>
<evidence type="ECO:0000256" key="2">
    <source>
        <dbReference type="ARBA" id="ARBA00022803"/>
    </source>
</evidence>
<dbReference type="InterPro" id="IPR018704">
    <property type="entry name" value="SecYEG/CpoB_TPR"/>
</dbReference>
<name>A0A0R2IJW1_9LACO</name>
<feature type="repeat" description="TPR" evidence="3">
    <location>
        <begin position="138"/>
        <end position="171"/>
    </location>
</feature>
<sequence>MTVEDSKRQAAKQKAQQAASALVKAIDAKPDDFKRYYNLGVFLTQANSFEQAEELYMKALGRFATNKSAQNLLHYGLGNTYYEAGEYQKALAQFQVVQDAGLKSDAYLMMAQTYMASHDYKTALAFALTAQTKHQQDPTINGMIGEIFLALGDFKNAGIYYDQALHADEKNGKYQFERGLIALANGERQPEYFRKAREYDPDYFEKGQKRLADIERFIQTRDAKPEKKDED</sequence>
<comment type="caution">
    <text evidence="5">The sequence shown here is derived from an EMBL/GenBank/DDBJ whole genome shotgun (WGS) entry which is preliminary data.</text>
</comment>
<accession>A0A0R2IJW1</accession>
<dbReference type="InterPro" id="IPR019734">
    <property type="entry name" value="TPR_rpt"/>
</dbReference>
<evidence type="ECO:0000256" key="1">
    <source>
        <dbReference type="ARBA" id="ARBA00022737"/>
    </source>
</evidence>
<dbReference type="OrthoDB" id="2329209at2"/>
<dbReference type="PROSITE" id="PS50005">
    <property type="entry name" value="TPR"/>
    <property type="match status" value="1"/>
</dbReference>
<dbReference type="STRING" id="319652.IV80_GL000365"/>
<dbReference type="InterPro" id="IPR011990">
    <property type="entry name" value="TPR-like_helical_dom_sf"/>
</dbReference>
<dbReference type="AlphaFoldDB" id="A0A0R2IJW1"/>
<dbReference type="Gene3D" id="1.25.40.10">
    <property type="entry name" value="Tetratricopeptide repeat domain"/>
    <property type="match status" value="2"/>
</dbReference>
<dbReference type="PANTHER" id="PTHR44186">
    <property type="match status" value="1"/>
</dbReference>
<proteinExistence type="predicted"/>
<keyword evidence="6" id="KW-1185">Reference proteome</keyword>
<gene>
    <name evidence="5" type="ORF">IV80_GL000365</name>
</gene>
<dbReference type="PANTHER" id="PTHR44186:SF1">
    <property type="entry name" value="BARDET-BIEDL SYNDROME 4 PROTEIN"/>
    <property type="match status" value="1"/>
</dbReference>
<dbReference type="Proteomes" id="UP000051568">
    <property type="component" value="Unassembled WGS sequence"/>
</dbReference>
<dbReference type="Pfam" id="PF14559">
    <property type="entry name" value="TPR_19"/>
    <property type="match status" value="1"/>
</dbReference>
<evidence type="ECO:0000256" key="3">
    <source>
        <dbReference type="PROSITE-ProRule" id="PRU00339"/>
    </source>
</evidence>
<dbReference type="RefSeq" id="WP_057752188.1">
    <property type="nucleotide sequence ID" value="NZ_BJVH01000010.1"/>
</dbReference>
<evidence type="ECO:0000259" key="4">
    <source>
        <dbReference type="Pfam" id="PF09976"/>
    </source>
</evidence>
<dbReference type="Pfam" id="PF09976">
    <property type="entry name" value="TPR_21"/>
    <property type="match status" value="1"/>
</dbReference>
<evidence type="ECO:0000313" key="6">
    <source>
        <dbReference type="Proteomes" id="UP000051568"/>
    </source>
</evidence>
<keyword evidence="2 3" id="KW-0802">TPR repeat</keyword>
<dbReference type="EMBL" id="JQBR01000010">
    <property type="protein sequence ID" value="KRN65311.1"/>
    <property type="molecule type" value="Genomic_DNA"/>
</dbReference>
<feature type="domain" description="Ancillary SecYEG translocon subunit/Cell division coordinator CpoB TPR" evidence="4">
    <location>
        <begin position="79"/>
        <end position="172"/>
    </location>
</feature>